<reference evidence="1 2" key="1">
    <citation type="submission" date="2011-11" db="EMBL/GenBank/DDBJ databases">
        <title>Complete sequence of Spirochaeta sp. grapes.</title>
        <authorList>
            <consortium name="US DOE Joint Genome Institute"/>
            <person name="Lucas S."/>
            <person name="Han J."/>
            <person name="Lapidus A."/>
            <person name="Cheng J.-F."/>
            <person name="Goodwin L."/>
            <person name="Pitluck S."/>
            <person name="Peters L."/>
            <person name="Ovchinnikova G."/>
            <person name="Munk A.C."/>
            <person name="Detter J.C."/>
            <person name="Han C."/>
            <person name="Tapia R."/>
            <person name="Land M."/>
            <person name="Hauser L."/>
            <person name="Kyrpides N."/>
            <person name="Ivanova N."/>
            <person name="Pagani I."/>
            <person name="Ritalahtilisa K."/>
            <person name="Loeffler F."/>
            <person name="Woyke T."/>
        </authorList>
    </citation>
    <scope>NUCLEOTIDE SEQUENCE [LARGE SCALE GENOMIC DNA]</scope>
    <source>
        <strain evidence="2">ATCC BAA-1885 / DSM 22778 / Grapes</strain>
    </source>
</reference>
<dbReference type="KEGG" id="sgp:SpiGrapes_1935"/>
<dbReference type="Pfam" id="PF07722">
    <property type="entry name" value="Peptidase_C26"/>
    <property type="match status" value="1"/>
</dbReference>
<dbReference type="PANTHER" id="PTHR43235">
    <property type="entry name" value="GLUTAMINE AMIDOTRANSFERASE PB2B2.05-RELATED"/>
    <property type="match status" value="1"/>
</dbReference>
<dbReference type="HOGENOM" id="CLU_030756_2_1_12"/>
<gene>
    <name evidence="1" type="ordered locus">SpiGrapes_1935</name>
</gene>
<keyword evidence="1" id="KW-0808">Transferase</keyword>
<dbReference type="Proteomes" id="UP000005632">
    <property type="component" value="Chromosome"/>
</dbReference>
<dbReference type="STRING" id="158190.SpiGrapes_1935"/>
<dbReference type="Gene3D" id="3.40.50.880">
    <property type="match status" value="1"/>
</dbReference>
<dbReference type="InterPro" id="IPR029062">
    <property type="entry name" value="Class_I_gatase-like"/>
</dbReference>
<dbReference type="PROSITE" id="PS51273">
    <property type="entry name" value="GATASE_TYPE_1"/>
    <property type="match status" value="1"/>
</dbReference>
<dbReference type="RefSeq" id="WP_014270571.1">
    <property type="nucleotide sequence ID" value="NC_016633.1"/>
</dbReference>
<dbReference type="SUPFAM" id="SSF52317">
    <property type="entry name" value="Class I glutamine amidotransferase-like"/>
    <property type="match status" value="1"/>
</dbReference>
<keyword evidence="2" id="KW-1185">Reference proteome</keyword>
<name>G8QYV1_SPHPG</name>
<keyword evidence="1" id="KW-0315">Glutamine amidotransferase</keyword>
<dbReference type="AlphaFoldDB" id="G8QYV1"/>
<dbReference type="PANTHER" id="PTHR43235:SF1">
    <property type="entry name" value="GLUTAMINE AMIDOTRANSFERASE PB2B2.05-RELATED"/>
    <property type="match status" value="1"/>
</dbReference>
<dbReference type="GO" id="GO:0016811">
    <property type="term" value="F:hydrolase activity, acting on carbon-nitrogen (but not peptide) bonds, in linear amides"/>
    <property type="evidence" value="ECO:0007669"/>
    <property type="project" value="InterPro"/>
</dbReference>
<dbReference type="GO" id="GO:0016740">
    <property type="term" value="F:transferase activity"/>
    <property type="evidence" value="ECO:0007669"/>
    <property type="project" value="UniProtKB-KW"/>
</dbReference>
<proteinExistence type="predicted"/>
<dbReference type="eggNOG" id="COG2071">
    <property type="taxonomic scope" value="Bacteria"/>
</dbReference>
<dbReference type="GO" id="GO:0005829">
    <property type="term" value="C:cytosol"/>
    <property type="evidence" value="ECO:0007669"/>
    <property type="project" value="TreeGrafter"/>
</dbReference>
<evidence type="ECO:0000313" key="2">
    <source>
        <dbReference type="Proteomes" id="UP000005632"/>
    </source>
</evidence>
<dbReference type="PROSITE" id="PS51257">
    <property type="entry name" value="PROKAR_LIPOPROTEIN"/>
    <property type="match status" value="1"/>
</dbReference>
<sequence>MRSVVIGIAGTLAACPANSPFIGWNRDFTNEAYTSSLVKAGSIPILLPVLSEATQTQLDSLLDLCDGLLLPGGSDIDPAFYHEPRHGLCGLSDNTTDGFQLALLKRALARQKPVLGICKGSQMINVCFGGTLYQDFTLRTENGFLHNHYENATKGCHQVTLAEDSLLASIFKCKDLQVNSLHHQQIHDLGPGLKTTALTKDGGIEAIEASCKSWCVGVQWHPEAMMMASEKMLPLFSAFVYASRTA</sequence>
<dbReference type="InterPro" id="IPR011697">
    <property type="entry name" value="Peptidase_C26"/>
</dbReference>
<dbReference type="EMBL" id="CP003155">
    <property type="protein sequence ID" value="AEV29728.1"/>
    <property type="molecule type" value="Genomic_DNA"/>
</dbReference>
<accession>G8QYV1</accession>
<organism evidence="1 2">
    <name type="scientific">Sphaerochaeta pleomorpha (strain ATCC BAA-1885 / DSM 22778 / Grapes)</name>
    <dbReference type="NCBI Taxonomy" id="158190"/>
    <lineage>
        <taxon>Bacteria</taxon>
        <taxon>Pseudomonadati</taxon>
        <taxon>Spirochaetota</taxon>
        <taxon>Spirochaetia</taxon>
        <taxon>Spirochaetales</taxon>
        <taxon>Sphaerochaetaceae</taxon>
        <taxon>Sphaerochaeta</taxon>
    </lineage>
</organism>
<dbReference type="InterPro" id="IPR044668">
    <property type="entry name" value="PuuD-like"/>
</dbReference>
<protein>
    <submittedName>
        <fullName evidence="1">Putative glutamine amidotransferase</fullName>
    </submittedName>
</protein>
<dbReference type="OrthoDB" id="9806430at2"/>
<dbReference type="CDD" id="cd01745">
    <property type="entry name" value="GATase1_2"/>
    <property type="match status" value="1"/>
</dbReference>
<evidence type="ECO:0000313" key="1">
    <source>
        <dbReference type="EMBL" id="AEV29728.1"/>
    </source>
</evidence>